<keyword evidence="2" id="KW-1185">Reference proteome</keyword>
<comment type="caution">
    <text evidence="1">The sequence shown here is derived from an EMBL/GenBank/DDBJ whole genome shotgun (WGS) entry which is preliminary data.</text>
</comment>
<organism evidence="1 2">
    <name type="scientific">Liparis tanakae</name>
    <name type="common">Tanaka's snailfish</name>
    <dbReference type="NCBI Taxonomy" id="230148"/>
    <lineage>
        <taxon>Eukaryota</taxon>
        <taxon>Metazoa</taxon>
        <taxon>Chordata</taxon>
        <taxon>Craniata</taxon>
        <taxon>Vertebrata</taxon>
        <taxon>Euteleostomi</taxon>
        <taxon>Actinopterygii</taxon>
        <taxon>Neopterygii</taxon>
        <taxon>Teleostei</taxon>
        <taxon>Neoteleostei</taxon>
        <taxon>Acanthomorphata</taxon>
        <taxon>Eupercaria</taxon>
        <taxon>Perciformes</taxon>
        <taxon>Cottioidei</taxon>
        <taxon>Cottales</taxon>
        <taxon>Liparidae</taxon>
        <taxon>Liparis</taxon>
    </lineage>
</organism>
<dbReference type="AlphaFoldDB" id="A0A4Z2H1K7"/>
<sequence>MASMGPFSICCLMAQFLSIRSDSSCFRTPVAYSISPCRAVMMRDATLPRSRMEKDLQIDRNATSCSIKI</sequence>
<name>A0A4Z2H1K7_9TELE</name>
<proteinExistence type="predicted"/>
<protein>
    <submittedName>
        <fullName evidence="1">Uncharacterized protein</fullName>
    </submittedName>
</protein>
<accession>A0A4Z2H1K7</accession>
<gene>
    <name evidence="1" type="ORF">EYF80_030433</name>
</gene>
<reference evidence="1 2" key="1">
    <citation type="submission" date="2019-03" db="EMBL/GenBank/DDBJ databases">
        <title>First draft genome of Liparis tanakae, snailfish: a comprehensive survey of snailfish specific genes.</title>
        <authorList>
            <person name="Kim W."/>
            <person name="Song I."/>
            <person name="Jeong J.-H."/>
            <person name="Kim D."/>
            <person name="Kim S."/>
            <person name="Ryu S."/>
            <person name="Song J.Y."/>
            <person name="Lee S.K."/>
        </authorList>
    </citation>
    <scope>NUCLEOTIDE SEQUENCE [LARGE SCALE GENOMIC DNA]</scope>
    <source>
        <tissue evidence="1">Muscle</tissue>
    </source>
</reference>
<dbReference type="Proteomes" id="UP000314294">
    <property type="component" value="Unassembled WGS sequence"/>
</dbReference>
<dbReference type="EMBL" id="SRLO01000358">
    <property type="protein sequence ID" value="TNN59330.1"/>
    <property type="molecule type" value="Genomic_DNA"/>
</dbReference>
<evidence type="ECO:0000313" key="1">
    <source>
        <dbReference type="EMBL" id="TNN59330.1"/>
    </source>
</evidence>
<evidence type="ECO:0000313" key="2">
    <source>
        <dbReference type="Proteomes" id="UP000314294"/>
    </source>
</evidence>